<dbReference type="Proteomes" id="UP001457282">
    <property type="component" value="Unassembled WGS sequence"/>
</dbReference>
<dbReference type="EMBL" id="JBEDUW010000006">
    <property type="protein sequence ID" value="KAK9921572.1"/>
    <property type="molecule type" value="Genomic_DNA"/>
</dbReference>
<sequence length="88" mass="10054">MTIFETTIGFHIFDAMKSPLKLGECFYVEITEESHDGPKSVDEPPPPLENTKPPWNNEDALKELPFFDEHKTEQAPSLNELQLKALKI</sequence>
<organism evidence="2 3">
    <name type="scientific">Rubus argutus</name>
    <name type="common">Southern blackberry</name>
    <dbReference type="NCBI Taxonomy" id="59490"/>
    <lineage>
        <taxon>Eukaryota</taxon>
        <taxon>Viridiplantae</taxon>
        <taxon>Streptophyta</taxon>
        <taxon>Embryophyta</taxon>
        <taxon>Tracheophyta</taxon>
        <taxon>Spermatophyta</taxon>
        <taxon>Magnoliopsida</taxon>
        <taxon>eudicotyledons</taxon>
        <taxon>Gunneridae</taxon>
        <taxon>Pentapetalae</taxon>
        <taxon>rosids</taxon>
        <taxon>fabids</taxon>
        <taxon>Rosales</taxon>
        <taxon>Rosaceae</taxon>
        <taxon>Rosoideae</taxon>
        <taxon>Rosoideae incertae sedis</taxon>
        <taxon>Rubus</taxon>
    </lineage>
</organism>
<feature type="compositionally biased region" description="Basic and acidic residues" evidence="1">
    <location>
        <begin position="33"/>
        <end position="42"/>
    </location>
</feature>
<evidence type="ECO:0000256" key="1">
    <source>
        <dbReference type="SAM" id="MobiDB-lite"/>
    </source>
</evidence>
<proteinExistence type="predicted"/>
<feature type="region of interest" description="Disordered" evidence="1">
    <location>
        <begin position="33"/>
        <end position="59"/>
    </location>
</feature>
<gene>
    <name evidence="2" type="ORF">M0R45_030077</name>
</gene>
<evidence type="ECO:0000313" key="2">
    <source>
        <dbReference type="EMBL" id="KAK9921572.1"/>
    </source>
</evidence>
<protein>
    <submittedName>
        <fullName evidence="2">Uncharacterized protein</fullName>
    </submittedName>
</protein>
<accession>A0AAW1WE70</accession>
<name>A0AAW1WE70_RUBAR</name>
<keyword evidence="3" id="KW-1185">Reference proteome</keyword>
<evidence type="ECO:0000313" key="3">
    <source>
        <dbReference type="Proteomes" id="UP001457282"/>
    </source>
</evidence>
<comment type="caution">
    <text evidence="2">The sequence shown here is derived from an EMBL/GenBank/DDBJ whole genome shotgun (WGS) entry which is preliminary data.</text>
</comment>
<dbReference type="AlphaFoldDB" id="A0AAW1WE70"/>
<reference evidence="2 3" key="1">
    <citation type="journal article" date="2023" name="G3 (Bethesda)">
        <title>A chromosome-length genome assembly and annotation of blackberry (Rubus argutus, cv. 'Hillquist').</title>
        <authorList>
            <person name="Bruna T."/>
            <person name="Aryal R."/>
            <person name="Dudchenko O."/>
            <person name="Sargent D.J."/>
            <person name="Mead D."/>
            <person name="Buti M."/>
            <person name="Cavallini A."/>
            <person name="Hytonen T."/>
            <person name="Andres J."/>
            <person name="Pham M."/>
            <person name="Weisz D."/>
            <person name="Mascagni F."/>
            <person name="Usai G."/>
            <person name="Natali L."/>
            <person name="Bassil N."/>
            <person name="Fernandez G.E."/>
            <person name="Lomsadze A."/>
            <person name="Armour M."/>
            <person name="Olukolu B."/>
            <person name="Poorten T."/>
            <person name="Britton C."/>
            <person name="Davik J."/>
            <person name="Ashrafi H."/>
            <person name="Aiden E.L."/>
            <person name="Borodovsky M."/>
            <person name="Worthington M."/>
        </authorList>
    </citation>
    <scope>NUCLEOTIDE SEQUENCE [LARGE SCALE GENOMIC DNA]</scope>
    <source>
        <strain evidence="2">PI 553951</strain>
    </source>
</reference>